<accession>X0V4I4</accession>
<dbReference type="SUPFAM" id="SSF102405">
    <property type="entry name" value="MCP/YpsA-like"/>
    <property type="match status" value="1"/>
</dbReference>
<protein>
    <recommendedName>
        <fullName evidence="2">TIGR00730 family Rossman fold protein</fullName>
    </recommendedName>
</protein>
<dbReference type="AlphaFoldDB" id="X0V4I4"/>
<feature type="non-terminal residue" evidence="1">
    <location>
        <position position="67"/>
    </location>
</feature>
<organism evidence="1">
    <name type="scientific">marine sediment metagenome</name>
    <dbReference type="NCBI Taxonomy" id="412755"/>
    <lineage>
        <taxon>unclassified sequences</taxon>
        <taxon>metagenomes</taxon>
        <taxon>ecological metagenomes</taxon>
    </lineage>
</organism>
<gene>
    <name evidence="1" type="ORF">S01H1_28204</name>
</gene>
<evidence type="ECO:0008006" key="2">
    <source>
        <dbReference type="Google" id="ProtNLM"/>
    </source>
</evidence>
<sequence length="67" mass="7570">MMDMIDSPVKDMWRIFRVMAEFVEGFDELGSIGPAVSFFGSSRVKPDDRYYKLAVRTASEIAKAGFV</sequence>
<reference evidence="1" key="1">
    <citation type="journal article" date="2014" name="Front. Microbiol.">
        <title>High frequency of phylogenetically diverse reductive dehalogenase-homologous genes in deep subseafloor sedimentary metagenomes.</title>
        <authorList>
            <person name="Kawai M."/>
            <person name="Futagami T."/>
            <person name="Toyoda A."/>
            <person name="Takaki Y."/>
            <person name="Nishi S."/>
            <person name="Hori S."/>
            <person name="Arai W."/>
            <person name="Tsubouchi T."/>
            <person name="Morono Y."/>
            <person name="Uchiyama I."/>
            <person name="Ito T."/>
            <person name="Fujiyama A."/>
            <person name="Inagaki F."/>
            <person name="Takami H."/>
        </authorList>
    </citation>
    <scope>NUCLEOTIDE SEQUENCE</scope>
    <source>
        <strain evidence="1">Expedition CK06-06</strain>
    </source>
</reference>
<evidence type="ECO:0000313" key="1">
    <source>
        <dbReference type="EMBL" id="GAF95545.1"/>
    </source>
</evidence>
<proteinExistence type="predicted"/>
<dbReference type="EMBL" id="BARS01017221">
    <property type="protein sequence ID" value="GAF95545.1"/>
    <property type="molecule type" value="Genomic_DNA"/>
</dbReference>
<dbReference type="Gene3D" id="3.40.50.450">
    <property type="match status" value="1"/>
</dbReference>
<comment type="caution">
    <text evidence="1">The sequence shown here is derived from an EMBL/GenBank/DDBJ whole genome shotgun (WGS) entry which is preliminary data.</text>
</comment>
<name>X0V4I4_9ZZZZ</name>